<evidence type="ECO:0000256" key="4">
    <source>
        <dbReference type="ARBA" id="ARBA00022598"/>
    </source>
</evidence>
<feature type="region of interest" description="Disordered" evidence="5">
    <location>
        <begin position="1338"/>
        <end position="1365"/>
    </location>
</feature>
<dbReference type="Pfam" id="PF00668">
    <property type="entry name" value="Condensation"/>
    <property type="match status" value="1"/>
</dbReference>
<feature type="compositionally biased region" description="Low complexity" evidence="5">
    <location>
        <begin position="1338"/>
        <end position="1348"/>
    </location>
</feature>
<dbReference type="PANTHER" id="PTHR45527:SF10">
    <property type="entry name" value="PYOCHELIN SYNTHASE PCHF"/>
    <property type="match status" value="1"/>
</dbReference>
<dbReference type="SUPFAM" id="SSF47336">
    <property type="entry name" value="ACP-like"/>
    <property type="match status" value="1"/>
</dbReference>
<dbReference type="SUPFAM" id="SSF55469">
    <property type="entry name" value="FMN-dependent nitroreductase-like"/>
    <property type="match status" value="1"/>
</dbReference>
<dbReference type="InterPro" id="IPR020845">
    <property type="entry name" value="AMP-binding_CS"/>
</dbReference>
<dbReference type="Gene3D" id="3.40.50.980">
    <property type="match status" value="2"/>
</dbReference>
<dbReference type="CDD" id="cd19535">
    <property type="entry name" value="Cyc_NRPS"/>
    <property type="match status" value="1"/>
</dbReference>
<accession>A0A177N2Z8</accession>
<dbReference type="GO" id="GO:0031177">
    <property type="term" value="F:phosphopantetheine binding"/>
    <property type="evidence" value="ECO:0007669"/>
    <property type="project" value="InterPro"/>
</dbReference>
<dbReference type="PROSITE" id="PS00455">
    <property type="entry name" value="AMP_BINDING"/>
    <property type="match status" value="1"/>
</dbReference>
<dbReference type="EMBL" id="LUUJ01000110">
    <property type="protein sequence ID" value="OAI12231.1"/>
    <property type="molecule type" value="Genomic_DNA"/>
</dbReference>
<dbReference type="InterPro" id="IPR045851">
    <property type="entry name" value="AMP-bd_C_sf"/>
</dbReference>
<dbReference type="Gene3D" id="1.10.1200.10">
    <property type="entry name" value="ACP-like"/>
    <property type="match status" value="1"/>
</dbReference>
<dbReference type="GO" id="GO:0044550">
    <property type="term" value="P:secondary metabolite biosynthetic process"/>
    <property type="evidence" value="ECO:0007669"/>
    <property type="project" value="TreeGrafter"/>
</dbReference>
<dbReference type="InterPro" id="IPR023213">
    <property type="entry name" value="CAT-like_dom_sf"/>
</dbReference>
<organism evidence="7 8">
    <name type="scientific">Methylomonas koyamae</name>
    <dbReference type="NCBI Taxonomy" id="702114"/>
    <lineage>
        <taxon>Bacteria</taxon>
        <taxon>Pseudomonadati</taxon>
        <taxon>Pseudomonadota</taxon>
        <taxon>Gammaproteobacteria</taxon>
        <taxon>Methylococcales</taxon>
        <taxon>Methylococcaceae</taxon>
        <taxon>Methylomonas</taxon>
    </lineage>
</organism>
<dbReference type="GO" id="GO:0005737">
    <property type="term" value="C:cytoplasm"/>
    <property type="evidence" value="ECO:0007669"/>
    <property type="project" value="TreeGrafter"/>
</dbReference>
<dbReference type="Gene3D" id="3.30.559.30">
    <property type="entry name" value="Nonribosomal peptide synthetase, condensation domain"/>
    <property type="match status" value="1"/>
</dbReference>
<gene>
    <name evidence="7" type="ORF">A1507_01680</name>
</gene>
<comment type="cofactor">
    <cofactor evidence="1">
        <name>pantetheine 4'-phosphate</name>
        <dbReference type="ChEBI" id="CHEBI:47942"/>
    </cofactor>
</comment>
<dbReference type="OrthoDB" id="9803968at2"/>
<dbReference type="NCBIfam" id="TIGR01733">
    <property type="entry name" value="AA-adenyl-dom"/>
    <property type="match status" value="1"/>
</dbReference>
<dbReference type="FunFam" id="3.40.50.12780:FF:000012">
    <property type="entry name" value="Non-ribosomal peptide synthetase"/>
    <property type="match status" value="1"/>
</dbReference>
<reference evidence="7 8" key="1">
    <citation type="submission" date="2016-03" db="EMBL/GenBank/DDBJ databases">
        <authorList>
            <person name="Ploux O."/>
        </authorList>
    </citation>
    <scope>NUCLEOTIDE SEQUENCE [LARGE SCALE GENOMIC DNA]</scope>
    <source>
        <strain evidence="7 8">R-45378</strain>
    </source>
</reference>
<comment type="caution">
    <text evidence="7">The sequence shown here is derived from an EMBL/GenBank/DDBJ whole genome shotgun (WGS) entry which is preliminary data.</text>
</comment>
<evidence type="ECO:0000256" key="2">
    <source>
        <dbReference type="ARBA" id="ARBA00022450"/>
    </source>
</evidence>
<dbReference type="Pfam" id="PF00501">
    <property type="entry name" value="AMP-binding"/>
    <property type="match status" value="1"/>
</dbReference>
<dbReference type="NCBIfam" id="TIGR03605">
    <property type="entry name" value="antibiot_sagB"/>
    <property type="match status" value="1"/>
</dbReference>
<evidence type="ECO:0000256" key="1">
    <source>
        <dbReference type="ARBA" id="ARBA00001957"/>
    </source>
</evidence>
<keyword evidence="4" id="KW-0436">Ligase</keyword>
<dbReference type="CDD" id="cd12114">
    <property type="entry name" value="A_NRPS_TlmIV_like"/>
    <property type="match status" value="1"/>
</dbReference>
<dbReference type="PANTHER" id="PTHR45527">
    <property type="entry name" value="NONRIBOSOMAL PEPTIDE SYNTHETASE"/>
    <property type="match status" value="1"/>
</dbReference>
<dbReference type="InterPro" id="IPR036736">
    <property type="entry name" value="ACP-like_sf"/>
</dbReference>
<dbReference type="InterPro" id="IPR057737">
    <property type="entry name" value="Condensation_MtbB-like"/>
</dbReference>
<keyword evidence="2" id="KW-0596">Phosphopantetheine</keyword>
<dbReference type="SUPFAM" id="SSF52777">
    <property type="entry name" value="CoA-dependent acyltransferases"/>
    <property type="match status" value="2"/>
</dbReference>
<dbReference type="FunFam" id="3.30.559.10:FF:000023">
    <property type="entry name" value="Non-ribosomal peptide synthetase"/>
    <property type="match status" value="1"/>
</dbReference>
<dbReference type="GO" id="GO:0043041">
    <property type="term" value="P:amino acid activation for nonribosomal peptide biosynthetic process"/>
    <property type="evidence" value="ECO:0007669"/>
    <property type="project" value="TreeGrafter"/>
</dbReference>
<dbReference type="Pfam" id="PF00550">
    <property type="entry name" value="PP-binding"/>
    <property type="match status" value="1"/>
</dbReference>
<name>A0A177N2Z8_9GAMM</name>
<dbReference type="SMART" id="SM00823">
    <property type="entry name" value="PKS_PP"/>
    <property type="match status" value="1"/>
</dbReference>
<dbReference type="Gene3D" id="3.30.559.10">
    <property type="entry name" value="Chloramphenicol acetyltransferase-like domain"/>
    <property type="match status" value="1"/>
</dbReference>
<dbReference type="RefSeq" id="WP_064041811.1">
    <property type="nucleotide sequence ID" value="NZ_LUUJ01000110.1"/>
</dbReference>
<dbReference type="GO" id="GO:0016874">
    <property type="term" value="F:ligase activity"/>
    <property type="evidence" value="ECO:0007669"/>
    <property type="project" value="UniProtKB-KW"/>
</dbReference>
<dbReference type="CDD" id="cd02142">
    <property type="entry name" value="McbC_SagB-like_oxidoreductase"/>
    <property type="match status" value="1"/>
</dbReference>
<dbReference type="FunFam" id="3.30.559.30:FF:000006">
    <property type="entry name" value="Yersiniabactin polyketide/non-ribosomal peptide synthetase"/>
    <property type="match status" value="1"/>
</dbReference>
<dbReference type="Gene3D" id="3.40.109.10">
    <property type="entry name" value="NADH Oxidase"/>
    <property type="match status" value="1"/>
</dbReference>
<feature type="domain" description="Carrier" evidence="6">
    <location>
        <begin position="1260"/>
        <end position="1336"/>
    </location>
</feature>
<dbReference type="InterPro" id="IPR001242">
    <property type="entry name" value="Condensation_dom"/>
</dbReference>
<dbReference type="Gene3D" id="3.30.300.30">
    <property type="match status" value="1"/>
</dbReference>
<evidence type="ECO:0000259" key="6">
    <source>
        <dbReference type="PROSITE" id="PS50075"/>
    </source>
</evidence>
<keyword evidence="3" id="KW-0597">Phosphoprotein</keyword>
<dbReference type="PROSITE" id="PS50075">
    <property type="entry name" value="CARRIER"/>
    <property type="match status" value="1"/>
</dbReference>
<proteinExistence type="predicted"/>
<dbReference type="Gene3D" id="2.30.38.10">
    <property type="entry name" value="Luciferase, Domain 3"/>
    <property type="match status" value="1"/>
</dbReference>
<dbReference type="Pfam" id="PF00881">
    <property type="entry name" value="Nitroreductase"/>
    <property type="match status" value="1"/>
</dbReference>
<evidence type="ECO:0000313" key="8">
    <source>
        <dbReference type="Proteomes" id="UP000077857"/>
    </source>
</evidence>
<evidence type="ECO:0000313" key="7">
    <source>
        <dbReference type="EMBL" id="OAI12231.1"/>
    </source>
</evidence>
<dbReference type="InterPro" id="IPR029479">
    <property type="entry name" value="Nitroreductase"/>
</dbReference>
<evidence type="ECO:0000256" key="5">
    <source>
        <dbReference type="SAM" id="MobiDB-lite"/>
    </source>
</evidence>
<dbReference type="InterPro" id="IPR000873">
    <property type="entry name" value="AMP-dep_synth/lig_dom"/>
</dbReference>
<sequence length="1365" mass="151180">MANTQTLIAELSNEQRQRLMARLQQRSQNDRTAAQTEFYVPKLQPMGEARFEPFPLTDIQQAYWVGRQAAFDLGNIAAHGYMEVDCRGLDLARLETAFNRLIQRHDMLRAVVNPDGRQQILKTVPEYRFALLDASAAGEESDASLEQVRREMSHQVLDTAVWPLFDIRASLLADGVVRLHLSIDVLIFDALSFDILSEEWRRLYQGEDLPPLQLSYADYVHGLSLMKDTDAYRESCAYWREKIKDLPPGPDFALAVAPESIARPEFRRLTASLDAERWGQIKSRAQRLGVTPSAVLLAAYGAVVARWSSRKRFTLNLTLFNRLPFHPQVNALVGDFTSVVLLELDYSKPASFAERVKSVQAQLWRDMDHRYVSGVQVLRELTEQRRDANASLFPVVFTSAIKPNPADDSPAAMAWLGDVHYTITQTPQVWLDHQVTEDGGKLEYDWDSVSGLFPDGFLEAMFDAFRQLVAGLAHDDVLWQRPELDLLPREQRQLLAEANATAAPVPAGLLHEPFVRQAHATPERIAVIDAEAELSYGELYRLANLLAQRLWQSGAGSGELVGILLPKGRWQVVAALGILEAGGAYMPIEPSYGQDRIAQILALSGVKRVVAADAAAALRLPAGTEVLPVAELAGSALPVKALPTLRRPTDLAYVIYTSGSTGTPKGVMIDHRGALNTCVDVNQRFAVGPDDRVLGLSALNFDLSVYDIFGVLGAGGALVLPDADKQRDPGHWDEMVQRHGVTLWNTVPALMDIYTTYLDEVARQPNHSLRLVMMSGDWIPLPLPQAIRRSCPNAQQFSLGGATEASIWSIVYPIGEISPQWRSIPYGKAMLNQSFQVLDEQMQSCPVWVPGELYIGGIGVALGYWRDAERTAAQFVSHPRSGEKLYRTGDLGRLLPCGNIVFLGRKDFQVKINGFRVELGEVEINMARFPGVKAAVCAVSGDSGRARQLIAYYVRDPEAPAAAKTEDNDKIRFRLSQPGLRRFGADSEAVTLAADPDLSDAGYRRRSQRLYPETAVDLDSLGRLLSHLRRNPQAASPKYRYGSAGSLYPVQLYLYAVPGRIAGLAGGMHYYDPDQHRLVRLPGSGRIDAGYYGSWNAAMVDSAAFHLFLVANLDAIEPLYGADAMHLCRIESGLITQILEQEAHRFGLATCQLGGFDFERAKPLFDLEQRSAYLHALVGGVELSEAELRELQLEQVRFDHSDAGFESRLRDYLSQKLPDYMVPAVFCRLAELPLSANGKLDRKALPQPRKETETVAALAVTDSELARQICEVWREVLGVDSVGTGDNFFDLGGTSVDMIKIHTRLRPLLSKDVPLLDMFFVYPTIAALVDYLQPKPADAPAAAATGAGVRRERAGRAPRRRRGTD</sequence>
<dbReference type="SUPFAM" id="SSF56801">
    <property type="entry name" value="Acetyl-CoA synthetase-like"/>
    <property type="match status" value="1"/>
</dbReference>
<dbReference type="InterPro" id="IPR010071">
    <property type="entry name" value="AA_adenyl_dom"/>
</dbReference>
<feature type="compositionally biased region" description="Basic residues" evidence="5">
    <location>
        <begin position="1356"/>
        <end position="1365"/>
    </location>
</feature>
<dbReference type="InterPro" id="IPR020806">
    <property type="entry name" value="PKS_PP-bd"/>
</dbReference>
<dbReference type="InterPro" id="IPR020459">
    <property type="entry name" value="AMP-binding"/>
</dbReference>
<dbReference type="Proteomes" id="UP000077857">
    <property type="component" value="Unassembled WGS sequence"/>
</dbReference>
<dbReference type="InterPro" id="IPR020051">
    <property type="entry name" value="SagB-type_dehydrogenase"/>
</dbReference>
<dbReference type="GO" id="GO:0016491">
    <property type="term" value="F:oxidoreductase activity"/>
    <property type="evidence" value="ECO:0007669"/>
    <property type="project" value="InterPro"/>
</dbReference>
<protein>
    <recommendedName>
        <fullName evidence="6">Carrier domain-containing protein</fullName>
    </recommendedName>
</protein>
<dbReference type="InterPro" id="IPR000415">
    <property type="entry name" value="Nitroreductase-like"/>
</dbReference>
<dbReference type="InterPro" id="IPR009081">
    <property type="entry name" value="PP-bd_ACP"/>
</dbReference>
<evidence type="ECO:0000256" key="3">
    <source>
        <dbReference type="ARBA" id="ARBA00022553"/>
    </source>
</evidence>
<dbReference type="PRINTS" id="PR00154">
    <property type="entry name" value="AMPBINDING"/>
</dbReference>